<protein>
    <submittedName>
        <fullName evidence="3">Uncharacterized protein LOC106815564</fullName>
    </submittedName>
</protein>
<reference evidence="3" key="1">
    <citation type="submission" date="2025-08" db="UniProtKB">
        <authorList>
            <consortium name="RefSeq"/>
        </authorList>
    </citation>
    <scope>IDENTIFICATION</scope>
</reference>
<evidence type="ECO:0000313" key="3">
    <source>
        <dbReference type="RefSeq" id="XP_014675520.1"/>
    </source>
</evidence>
<name>A0ABM1ETJ9_PRICU</name>
<feature type="chain" id="PRO_5046378100" evidence="1">
    <location>
        <begin position="27"/>
        <end position="172"/>
    </location>
</feature>
<keyword evidence="2" id="KW-1185">Reference proteome</keyword>
<dbReference type="GeneID" id="106815564"/>
<sequence length="172" mass="18189">MISMRGAVSVWLLAVAIGTMATGAEQDERDSRMSAMEEKLDAIWEKLDGMTSPPACSCDCSQQSAQTEHLAGKVETLVGMLSDVNDTLAARMSALDRTLDSGQQTLHDVTAELEASLSEINASTAALLSAGGAASGEQTNEMRKLLADSHTFTGYKLLGETISSIDSLLLTF</sequence>
<organism evidence="2 3">
    <name type="scientific">Priapulus caudatus</name>
    <name type="common">Priapulid worm</name>
    <dbReference type="NCBI Taxonomy" id="37621"/>
    <lineage>
        <taxon>Eukaryota</taxon>
        <taxon>Metazoa</taxon>
        <taxon>Ecdysozoa</taxon>
        <taxon>Scalidophora</taxon>
        <taxon>Priapulida</taxon>
        <taxon>Priapulimorpha</taxon>
        <taxon>Priapulimorphida</taxon>
        <taxon>Priapulidae</taxon>
        <taxon>Priapulus</taxon>
    </lineage>
</organism>
<evidence type="ECO:0000313" key="2">
    <source>
        <dbReference type="Proteomes" id="UP000695022"/>
    </source>
</evidence>
<proteinExistence type="predicted"/>
<dbReference type="RefSeq" id="XP_014675520.1">
    <property type="nucleotide sequence ID" value="XM_014820034.1"/>
</dbReference>
<gene>
    <name evidence="3" type="primary">LOC106815564</name>
</gene>
<evidence type="ECO:0000256" key="1">
    <source>
        <dbReference type="SAM" id="SignalP"/>
    </source>
</evidence>
<keyword evidence="1" id="KW-0732">Signal</keyword>
<feature type="signal peptide" evidence="1">
    <location>
        <begin position="1"/>
        <end position="26"/>
    </location>
</feature>
<feature type="non-terminal residue" evidence="3">
    <location>
        <position position="1"/>
    </location>
</feature>
<dbReference type="Proteomes" id="UP000695022">
    <property type="component" value="Unplaced"/>
</dbReference>
<accession>A0ABM1ETJ9</accession>